<keyword evidence="5" id="KW-0812">Transmembrane</keyword>
<dbReference type="UniPathway" id="UPA00378"/>
<evidence type="ECO:0000256" key="4">
    <source>
        <dbReference type="ARBA" id="ARBA00022679"/>
    </source>
</evidence>
<gene>
    <name evidence="7" type="ORF">F8M41_002341</name>
</gene>
<dbReference type="InterPro" id="IPR055270">
    <property type="entry name" value="Glyco_tran_10_C"/>
</dbReference>
<dbReference type="EC" id="2.4.1.-" evidence="5"/>
<dbReference type="GO" id="GO:0032580">
    <property type="term" value="C:Golgi cisterna membrane"/>
    <property type="evidence" value="ECO:0007669"/>
    <property type="project" value="UniProtKB-SubCell"/>
</dbReference>
<keyword evidence="4 5" id="KW-0808">Transferase</keyword>
<keyword evidence="5" id="KW-0333">Golgi apparatus</keyword>
<name>A0A8H4B506_GIGMA</name>
<dbReference type="Proteomes" id="UP000439903">
    <property type="component" value="Unassembled WGS sequence"/>
</dbReference>
<dbReference type="Pfam" id="PF00852">
    <property type="entry name" value="Glyco_transf_10"/>
    <property type="match status" value="1"/>
</dbReference>
<dbReference type="PANTHER" id="PTHR11929">
    <property type="entry name" value="ALPHA- 1,3 -FUCOSYLTRANSFERASE"/>
    <property type="match status" value="1"/>
</dbReference>
<keyword evidence="5" id="KW-1133">Transmembrane helix</keyword>
<protein>
    <recommendedName>
        <fullName evidence="5">Fucosyltransferase</fullName>
        <ecNumber evidence="5">2.4.1.-</ecNumber>
    </recommendedName>
</protein>
<organism evidence="7 8">
    <name type="scientific">Gigaspora margarita</name>
    <dbReference type="NCBI Taxonomy" id="4874"/>
    <lineage>
        <taxon>Eukaryota</taxon>
        <taxon>Fungi</taxon>
        <taxon>Fungi incertae sedis</taxon>
        <taxon>Mucoromycota</taxon>
        <taxon>Glomeromycotina</taxon>
        <taxon>Glomeromycetes</taxon>
        <taxon>Diversisporales</taxon>
        <taxon>Gigasporaceae</taxon>
        <taxon>Gigaspora</taxon>
    </lineage>
</organism>
<evidence type="ECO:0000256" key="3">
    <source>
        <dbReference type="ARBA" id="ARBA00022676"/>
    </source>
</evidence>
<evidence type="ECO:0000256" key="1">
    <source>
        <dbReference type="ARBA" id="ARBA00004922"/>
    </source>
</evidence>
<dbReference type="EMBL" id="WTPW01000013">
    <property type="protein sequence ID" value="KAF0560342.1"/>
    <property type="molecule type" value="Genomic_DNA"/>
</dbReference>
<keyword evidence="5" id="KW-0472">Membrane</keyword>
<reference evidence="7 8" key="1">
    <citation type="journal article" date="2019" name="Environ. Microbiol.">
        <title>At the nexus of three kingdoms: the genome of the mycorrhizal fungus Gigaspora margarita provides insights into plant, endobacterial and fungal interactions.</title>
        <authorList>
            <person name="Venice F."/>
            <person name="Ghignone S."/>
            <person name="Salvioli di Fossalunga A."/>
            <person name="Amselem J."/>
            <person name="Novero M."/>
            <person name="Xianan X."/>
            <person name="Sedzielewska Toro K."/>
            <person name="Morin E."/>
            <person name="Lipzen A."/>
            <person name="Grigoriev I.V."/>
            <person name="Henrissat B."/>
            <person name="Martin F.M."/>
            <person name="Bonfante P."/>
        </authorList>
    </citation>
    <scope>NUCLEOTIDE SEQUENCE [LARGE SCALE GENOMIC DNA]</scope>
    <source>
        <strain evidence="7 8">BEG34</strain>
    </source>
</reference>
<evidence type="ECO:0000313" key="7">
    <source>
        <dbReference type="EMBL" id="KAF0560342.1"/>
    </source>
</evidence>
<sequence>MLIRSCIDKRVLSIFIVIHAISFFILKSIYTKQFANEFNFESTNSFGTNYTAALVDKLKVKPTTFIEWKQRHHITSYLNNNQKVKVYITKNIEWYDVLGPRYRNNEISVKCDVPCIWKERHLDQVDPEELKTVDALFCVNKPNLPKEKAWKGQKLIHFTLEPKTHCQKCHDKNDLFDIRATFDEDSDIPTSYVRANFESWRTQQPFNVTKLSPNSTFISFIASHRTEFQNCQEKDYSTEKLWDPFYLGVVPVIWGAPNTRSYLPHPKSAIFIDDYPNVEALANHLKYLVKNQSAYLEYHTWRTMNFSDGFMKKLYLNVYNLECNVCREIARLRIIEGRTQF</sequence>
<evidence type="ECO:0000313" key="8">
    <source>
        <dbReference type="Proteomes" id="UP000439903"/>
    </source>
</evidence>
<dbReference type="OrthoDB" id="427096at2759"/>
<comment type="caution">
    <text evidence="7">The sequence shown here is derived from an EMBL/GenBank/DDBJ whole genome shotgun (WGS) entry which is preliminary data.</text>
</comment>
<dbReference type="AlphaFoldDB" id="A0A8H4B506"/>
<feature type="transmembrane region" description="Helical" evidence="5">
    <location>
        <begin position="12"/>
        <end position="30"/>
    </location>
</feature>
<proteinExistence type="inferred from homology"/>
<dbReference type="InterPro" id="IPR038577">
    <property type="entry name" value="GT10-like_C_sf"/>
</dbReference>
<accession>A0A8H4B506</accession>
<evidence type="ECO:0000256" key="2">
    <source>
        <dbReference type="ARBA" id="ARBA00008919"/>
    </source>
</evidence>
<feature type="domain" description="Fucosyltransferase C-terminal" evidence="6">
    <location>
        <begin position="228"/>
        <end position="331"/>
    </location>
</feature>
<dbReference type="SUPFAM" id="SSF53756">
    <property type="entry name" value="UDP-Glycosyltransferase/glycogen phosphorylase"/>
    <property type="match status" value="1"/>
</dbReference>
<comment type="subcellular location">
    <subcellularLocation>
        <location evidence="5">Golgi apparatus</location>
        <location evidence="5">Golgi stack membrane</location>
        <topology evidence="5">Single-pass type II membrane protein</topology>
    </subcellularLocation>
</comment>
<dbReference type="InterPro" id="IPR001503">
    <property type="entry name" value="Glyco_trans_10"/>
</dbReference>
<evidence type="ECO:0000256" key="5">
    <source>
        <dbReference type="RuleBase" id="RU003832"/>
    </source>
</evidence>
<dbReference type="GO" id="GO:0046920">
    <property type="term" value="F:alpha-(1-&gt;3)-fucosyltransferase activity"/>
    <property type="evidence" value="ECO:0007669"/>
    <property type="project" value="TreeGrafter"/>
</dbReference>
<keyword evidence="8" id="KW-1185">Reference proteome</keyword>
<dbReference type="PANTHER" id="PTHR11929:SF194">
    <property type="entry name" value="ALPHA-(1,3)-FUCOSYLTRANSFERASE 10"/>
    <property type="match status" value="1"/>
</dbReference>
<dbReference type="Gene3D" id="3.40.50.11660">
    <property type="entry name" value="Glycosyl transferase family 10, C-terminal domain"/>
    <property type="match status" value="1"/>
</dbReference>
<comment type="pathway">
    <text evidence="1">Protein modification; protein glycosylation.</text>
</comment>
<keyword evidence="3 5" id="KW-0328">Glycosyltransferase</keyword>
<comment type="similarity">
    <text evidence="2 5">Belongs to the glycosyltransferase 10 family.</text>
</comment>
<evidence type="ECO:0000259" key="6">
    <source>
        <dbReference type="Pfam" id="PF00852"/>
    </source>
</evidence>